<dbReference type="AlphaFoldDB" id="A0A087TH54"/>
<evidence type="ECO:0000313" key="1">
    <source>
        <dbReference type="EMBL" id="KFM64443.1"/>
    </source>
</evidence>
<sequence>MKCTILSSSRKSDENYISGRRKISVAYDETCSYINKLCNSVDLNMLFDEKVQLFPPNLEKSIEQSSETCINDLDIHNLKHSRSIGLEEQYNEDYGEILTKGLSMPKCEDLFSDSDDAIIKLEEEKLSHCIDELQFYAENNFKDHYDTLKSYTLTSSPSDVLNVGPKFKQVVPKLASVLQLKTSLKTLKISDSKLKDAYDVKSLERSDNMLTDSVLEHYTAILKTETDSEN</sequence>
<dbReference type="EMBL" id="KK115212">
    <property type="protein sequence ID" value="KFM64443.1"/>
    <property type="molecule type" value="Genomic_DNA"/>
</dbReference>
<evidence type="ECO:0000313" key="2">
    <source>
        <dbReference type="Proteomes" id="UP000054359"/>
    </source>
</evidence>
<reference evidence="1 2" key="1">
    <citation type="submission" date="2013-11" db="EMBL/GenBank/DDBJ databases">
        <title>Genome sequencing of Stegodyphus mimosarum.</title>
        <authorList>
            <person name="Bechsgaard J."/>
        </authorList>
    </citation>
    <scope>NUCLEOTIDE SEQUENCE [LARGE SCALE GENOMIC DNA]</scope>
</reference>
<gene>
    <name evidence="1" type="ORF">X975_09831</name>
</gene>
<organism evidence="1 2">
    <name type="scientific">Stegodyphus mimosarum</name>
    <name type="common">African social velvet spider</name>
    <dbReference type="NCBI Taxonomy" id="407821"/>
    <lineage>
        <taxon>Eukaryota</taxon>
        <taxon>Metazoa</taxon>
        <taxon>Ecdysozoa</taxon>
        <taxon>Arthropoda</taxon>
        <taxon>Chelicerata</taxon>
        <taxon>Arachnida</taxon>
        <taxon>Araneae</taxon>
        <taxon>Araneomorphae</taxon>
        <taxon>Entelegynae</taxon>
        <taxon>Eresoidea</taxon>
        <taxon>Eresidae</taxon>
        <taxon>Stegodyphus</taxon>
    </lineage>
</organism>
<keyword evidence="2" id="KW-1185">Reference proteome</keyword>
<dbReference type="OMA" id="NEAICAQ"/>
<proteinExistence type="predicted"/>
<dbReference type="OrthoDB" id="6435999at2759"/>
<protein>
    <submittedName>
        <fullName evidence="1">Uncharacterized protein</fullName>
    </submittedName>
</protein>
<name>A0A087TH54_STEMI</name>
<accession>A0A087TH54</accession>
<feature type="non-terminal residue" evidence="1">
    <location>
        <position position="230"/>
    </location>
</feature>
<dbReference type="Proteomes" id="UP000054359">
    <property type="component" value="Unassembled WGS sequence"/>
</dbReference>